<dbReference type="InterPro" id="IPR012951">
    <property type="entry name" value="BBE"/>
</dbReference>
<dbReference type="PROSITE" id="PS51387">
    <property type="entry name" value="FAD_PCMH"/>
    <property type="match status" value="1"/>
</dbReference>
<evidence type="ECO:0000256" key="1">
    <source>
        <dbReference type="ARBA" id="ARBA00005466"/>
    </source>
</evidence>
<comment type="similarity">
    <text evidence="1">Belongs to the oxygen-dependent FAD-linked oxidoreductase family.</text>
</comment>
<evidence type="ECO:0000313" key="6">
    <source>
        <dbReference type="Proteomes" id="UP001465976"/>
    </source>
</evidence>
<dbReference type="EMBL" id="JBAHYK010001495">
    <property type="protein sequence ID" value="KAL0567786.1"/>
    <property type="molecule type" value="Genomic_DNA"/>
</dbReference>
<gene>
    <name evidence="5" type="ORF">V5O48_014206</name>
</gene>
<dbReference type="InterPro" id="IPR006094">
    <property type="entry name" value="Oxid_FAD_bind_N"/>
</dbReference>
<feature type="signal peptide" evidence="3">
    <location>
        <begin position="1"/>
        <end position="17"/>
    </location>
</feature>
<feature type="domain" description="FAD-binding PCMH-type" evidence="4">
    <location>
        <begin position="110"/>
        <end position="290"/>
    </location>
</feature>
<evidence type="ECO:0000256" key="3">
    <source>
        <dbReference type="SAM" id="SignalP"/>
    </source>
</evidence>
<comment type="caution">
    <text evidence="5">The sequence shown here is derived from an EMBL/GenBank/DDBJ whole genome shotgun (WGS) entry which is preliminary data.</text>
</comment>
<keyword evidence="2" id="KW-0560">Oxidoreductase</keyword>
<keyword evidence="6" id="KW-1185">Reference proteome</keyword>
<dbReference type="PANTHER" id="PTHR13878">
    <property type="entry name" value="GULONOLACTONE OXIDASE"/>
    <property type="match status" value="1"/>
</dbReference>
<keyword evidence="3" id="KW-0732">Signal</keyword>
<dbReference type="InterPro" id="IPR036318">
    <property type="entry name" value="FAD-bd_PCMH-like_sf"/>
</dbReference>
<dbReference type="Gene3D" id="3.30.465.10">
    <property type="match status" value="2"/>
</dbReference>
<dbReference type="InterPro" id="IPR016166">
    <property type="entry name" value="FAD-bd_PCMH"/>
</dbReference>
<protein>
    <recommendedName>
        <fullName evidence="4">FAD-binding PCMH-type domain-containing protein</fullName>
    </recommendedName>
</protein>
<dbReference type="PANTHER" id="PTHR13878:SF91">
    <property type="entry name" value="FAD BINDING DOMAIN PROTEIN (AFU_ORTHOLOGUE AFUA_6G12070)-RELATED"/>
    <property type="match status" value="1"/>
</dbReference>
<sequence length="564" mass="61859">MFTKTALVVAFASLAVAQDLSSCRILPTDSSWPSQDVWDAFNSSVDGRLIKTVPIGSPCHDPTFDEVQCNNVKDNWHNPEFHELNPSTLMDPIFLNKSCDPFDPRETPCRIGAYVQYAVNVSTPDHVIKTTKFVKEHNIRFVVKNTGHDYMGRSTGTGAVSVWMHNMQNITFLSDYKSSSYSGPAFKASAGIIGRDFAAAASKEGLAVILGQCPTVGPVGGYTQGGGHSVLSSIHGLGADQTLEFEVITPQGEFVRASPTENQDLYWALSGGGGGAYGIVWTMTVKSYKDLPVTIASINFTSEGISQDTYWEAIDAYQAATPNFTAAGAFAQTQYTNENFNLYPLWATNKTVAETQALLRPILDTLDRLKINYTTAADLHDGYLQAYNSVAQWRDFQTARGLTGSRLLPHSLWEDETKLSTLKKAIRGIVDGGGAAFDFAYRPTLAVAGNPDNAVLPAWRDAERLFLAVLPQTDGESIAQVLTDQNKITTQYIQPLVDLTPGSGAYPNEADAFDPNWKQNFYGSTYDKLLSIKNKWDPDQILYGKISVGGDRWRETEEGRLCKT</sequence>
<dbReference type="Pfam" id="PF01565">
    <property type="entry name" value="FAD_binding_4"/>
    <property type="match status" value="1"/>
</dbReference>
<dbReference type="Proteomes" id="UP001465976">
    <property type="component" value="Unassembled WGS sequence"/>
</dbReference>
<evidence type="ECO:0000313" key="5">
    <source>
        <dbReference type="EMBL" id="KAL0567786.1"/>
    </source>
</evidence>
<accession>A0ABR3EXY7</accession>
<evidence type="ECO:0000259" key="4">
    <source>
        <dbReference type="PROSITE" id="PS51387"/>
    </source>
</evidence>
<dbReference type="SUPFAM" id="SSF56176">
    <property type="entry name" value="FAD-binding/transporter-associated domain-like"/>
    <property type="match status" value="1"/>
</dbReference>
<dbReference type="Pfam" id="PF08031">
    <property type="entry name" value="BBE"/>
    <property type="match status" value="1"/>
</dbReference>
<dbReference type="InterPro" id="IPR050432">
    <property type="entry name" value="FAD-linked_Oxidoreductases_BP"/>
</dbReference>
<name>A0ABR3EXY7_9AGAR</name>
<organism evidence="5 6">
    <name type="scientific">Marasmius crinis-equi</name>
    <dbReference type="NCBI Taxonomy" id="585013"/>
    <lineage>
        <taxon>Eukaryota</taxon>
        <taxon>Fungi</taxon>
        <taxon>Dikarya</taxon>
        <taxon>Basidiomycota</taxon>
        <taxon>Agaricomycotina</taxon>
        <taxon>Agaricomycetes</taxon>
        <taxon>Agaricomycetidae</taxon>
        <taxon>Agaricales</taxon>
        <taxon>Marasmiineae</taxon>
        <taxon>Marasmiaceae</taxon>
        <taxon>Marasmius</taxon>
    </lineage>
</organism>
<proteinExistence type="inferred from homology"/>
<feature type="chain" id="PRO_5046972064" description="FAD-binding PCMH-type domain-containing protein" evidence="3">
    <location>
        <begin position="18"/>
        <end position="564"/>
    </location>
</feature>
<evidence type="ECO:0000256" key="2">
    <source>
        <dbReference type="ARBA" id="ARBA00023002"/>
    </source>
</evidence>
<dbReference type="InterPro" id="IPR016169">
    <property type="entry name" value="FAD-bd_PCMH_sub2"/>
</dbReference>
<reference evidence="5 6" key="1">
    <citation type="submission" date="2024-02" db="EMBL/GenBank/DDBJ databases">
        <title>A draft genome for the cacao thread blight pathogen Marasmius crinis-equi.</title>
        <authorList>
            <person name="Cohen S.P."/>
            <person name="Baruah I.K."/>
            <person name="Amoako-Attah I."/>
            <person name="Bukari Y."/>
            <person name="Meinhardt L.W."/>
            <person name="Bailey B.A."/>
        </authorList>
    </citation>
    <scope>NUCLEOTIDE SEQUENCE [LARGE SCALE GENOMIC DNA]</scope>
    <source>
        <strain evidence="5 6">GH-76</strain>
    </source>
</reference>